<evidence type="ECO:0000256" key="8">
    <source>
        <dbReference type="ARBA" id="ARBA00037847"/>
    </source>
</evidence>
<dbReference type="Gene3D" id="3.90.550.10">
    <property type="entry name" value="Spore Coat Polysaccharide Biosynthesis Protein SpsA, Chain A"/>
    <property type="match status" value="1"/>
</dbReference>
<dbReference type="Proteomes" id="UP001217089">
    <property type="component" value="Unassembled WGS sequence"/>
</dbReference>
<keyword evidence="6" id="KW-0472">Membrane</keyword>
<feature type="domain" description="Glycosyltransferase 2-like" evidence="9">
    <location>
        <begin position="1"/>
        <end position="181"/>
    </location>
</feature>
<keyword evidence="5" id="KW-1133">Transmembrane helix</keyword>
<keyword evidence="3" id="KW-0812">Transmembrane</keyword>
<evidence type="ECO:0000256" key="5">
    <source>
        <dbReference type="ARBA" id="ARBA00022989"/>
    </source>
</evidence>
<dbReference type="EMBL" id="JARBDR010000342">
    <property type="protein sequence ID" value="KAJ8314165.1"/>
    <property type="molecule type" value="Genomic_DNA"/>
</dbReference>
<sequence length="313" mass="36042">MTFHNEAWSVLLRSVHSIIDRTPPNLLKEIILVDDFSDMDHLKAALEEYMNKLEIVKIVRANQREGLIRARLLGYAAATGTVLIFLDSHIECAEGWIQPLLYEIYLNKTTAVTPVIDVISDETFAFQFQPAKNTNVGGFDWSLTFTWHGIPESERRRRNYKDYLPVRSPTMAGGLFAISREFFTEIGTYDEGMDIWGAENLELSFRVFTLILVISLKLYRIRPDIWMCGGTLLSAPCSHVGHIFRKRSPYKWDKNNRPVVLNNNLRMAETGYGDISARKDLRQRLQCKDFNWFLTHVYPEIFVPGEAICSGQK</sequence>
<organism evidence="10 11">
    <name type="scientific">Tegillarca granosa</name>
    <name type="common">Malaysian cockle</name>
    <name type="synonym">Anadara granosa</name>
    <dbReference type="NCBI Taxonomy" id="220873"/>
    <lineage>
        <taxon>Eukaryota</taxon>
        <taxon>Metazoa</taxon>
        <taxon>Spiralia</taxon>
        <taxon>Lophotrochozoa</taxon>
        <taxon>Mollusca</taxon>
        <taxon>Bivalvia</taxon>
        <taxon>Autobranchia</taxon>
        <taxon>Pteriomorphia</taxon>
        <taxon>Arcoida</taxon>
        <taxon>Arcoidea</taxon>
        <taxon>Arcidae</taxon>
        <taxon>Tegillarca</taxon>
    </lineage>
</organism>
<dbReference type="InterPro" id="IPR045885">
    <property type="entry name" value="GalNAc-T"/>
</dbReference>
<dbReference type="PANTHER" id="PTHR11675:SF131">
    <property type="entry name" value="POLYPEPTIDE N-ACETYLGALACTOSAMINYLTRANSFERASE 9-RELATED"/>
    <property type="match status" value="1"/>
</dbReference>
<reference evidence="10 11" key="1">
    <citation type="submission" date="2022-12" db="EMBL/GenBank/DDBJ databases">
        <title>Chromosome-level genome of Tegillarca granosa.</title>
        <authorList>
            <person name="Kim J."/>
        </authorList>
    </citation>
    <scope>NUCLEOTIDE SEQUENCE [LARGE SCALE GENOMIC DNA]</scope>
    <source>
        <strain evidence="10">Teg-2019</strain>
        <tissue evidence="10">Adductor muscle</tissue>
    </source>
</reference>
<evidence type="ECO:0000256" key="1">
    <source>
        <dbReference type="ARBA" id="ARBA00004606"/>
    </source>
</evidence>
<evidence type="ECO:0000256" key="2">
    <source>
        <dbReference type="ARBA" id="ARBA00005680"/>
    </source>
</evidence>
<accession>A0ABQ9F9Z6</accession>
<evidence type="ECO:0000256" key="4">
    <source>
        <dbReference type="ARBA" id="ARBA00022968"/>
    </source>
</evidence>
<proteinExistence type="inferred from homology"/>
<dbReference type="InterPro" id="IPR029044">
    <property type="entry name" value="Nucleotide-diphossugar_trans"/>
</dbReference>
<dbReference type="SUPFAM" id="SSF53448">
    <property type="entry name" value="Nucleotide-diphospho-sugar transferases"/>
    <property type="match status" value="1"/>
</dbReference>
<comment type="similarity">
    <text evidence="2">Belongs to the glycosyltransferase 2 family. GalNAc-T subfamily.</text>
</comment>
<evidence type="ECO:0000256" key="6">
    <source>
        <dbReference type="ARBA" id="ARBA00023136"/>
    </source>
</evidence>
<evidence type="ECO:0000313" key="11">
    <source>
        <dbReference type="Proteomes" id="UP001217089"/>
    </source>
</evidence>
<dbReference type="PANTHER" id="PTHR11675">
    <property type="entry name" value="N-ACETYLGALACTOSAMINYLTRANSFERASE"/>
    <property type="match status" value="1"/>
</dbReference>
<keyword evidence="11" id="KW-1185">Reference proteome</keyword>
<evidence type="ECO:0000256" key="7">
    <source>
        <dbReference type="ARBA" id="ARBA00023157"/>
    </source>
</evidence>
<dbReference type="InterPro" id="IPR001173">
    <property type="entry name" value="Glyco_trans_2-like"/>
</dbReference>
<dbReference type="Pfam" id="PF00535">
    <property type="entry name" value="Glycos_transf_2"/>
    <property type="match status" value="1"/>
</dbReference>
<gene>
    <name evidence="10" type="ORF">KUTeg_008726</name>
</gene>
<evidence type="ECO:0000313" key="10">
    <source>
        <dbReference type="EMBL" id="KAJ8314165.1"/>
    </source>
</evidence>
<comment type="caution">
    <text evidence="10">The sequence shown here is derived from an EMBL/GenBank/DDBJ whole genome shotgun (WGS) entry which is preliminary data.</text>
</comment>
<evidence type="ECO:0000256" key="3">
    <source>
        <dbReference type="ARBA" id="ARBA00022692"/>
    </source>
</evidence>
<keyword evidence="4" id="KW-0735">Signal-anchor</keyword>
<evidence type="ECO:0000259" key="9">
    <source>
        <dbReference type="Pfam" id="PF00535"/>
    </source>
</evidence>
<protein>
    <recommendedName>
        <fullName evidence="9">Glycosyltransferase 2-like domain-containing protein</fullName>
    </recommendedName>
</protein>
<name>A0ABQ9F9Z6_TEGGR</name>
<comment type="subcellular location">
    <subcellularLocation>
        <location evidence="8">Endomembrane system</location>
        <topology evidence="8">Single-pass membrane protein</topology>
    </subcellularLocation>
    <subcellularLocation>
        <location evidence="1">Membrane</location>
        <topology evidence="1">Single-pass type II membrane protein</topology>
    </subcellularLocation>
</comment>
<keyword evidence="7" id="KW-1015">Disulfide bond</keyword>
<dbReference type="CDD" id="cd02510">
    <property type="entry name" value="pp-GalNAc-T"/>
    <property type="match status" value="1"/>
</dbReference>